<sequence length="71" mass="8120">MAHEDLSARFAFSTIGLCIGLFLGMALMGARCNRLWRTDVIERHMAEWQIDAITGKRNWAWLPCGDLDHDD</sequence>
<name>A0A0F9GXI3_9ZZZZ</name>
<dbReference type="EMBL" id="LAZR01026737">
    <property type="protein sequence ID" value="KKL67822.1"/>
    <property type="molecule type" value="Genomic_DNA"/>
</dbReference>
<feature type="transmembrane region" description="Helical" evidence="1">
    <location>
        <begin position="6"/>
        <end position="27"/>
    </location>
</feature>
<reference evidence="2" key="1">
    <citation type="journal article" date="2015" name="Nature">
        <title>Complex archaea that bridge the gap between prokaryotes and eukaryotes.</title>
        <authorList>
            <person name="Spang A."/>
            <person name="Saw J.H."/>
            <person name="Jorgensen S.L."/>
            <person name="Zaremba-Niedzwiedzka K."/>
            <person name="Martijn J."/>
            <person name="Lind A.E."/>
            <person name="van Eijk R."/>
            <person name="Schleper C."/>
            <person name="Guy L."/>
            <person name="Ettema T.J."/>
        </authorList>
    </citation>
    <scope>NUCLEOTIDE SEQUENCE</scope>
</reference>
<evidence type="ECO:0000313" key="2">
    <source>
        <dbReference type="EMBL" id="KKL67822.1"/>
    </source>
</evidence>
<accession>A0A0F9GXI3</accession>
<proteinExistence type="predicted"/>
<keyword evidence="1" id="KW-1133">Transmembrane helix</keyword>
<gene>
    <name evidence="2" type="ORF">LCGC14_2131130</name>
</gene>
<organism evidence="2">
    <name type="scientific">marine sediment metagenome</name>
    <dbReference type="NCBI Taxonomy" id="412755"/>
    <lineage>
        <taxon>unclassified sequences</taxon>
        <taxon>metagenomes</taxon>
        <taxon>ecological metagenomes</taxon>
    </lineage>
</organism>
<keyword evidence="1" id="KW-0472">Membrane</keyword>
<evidence type="ECO:0000256" key="1">
    <source>
        <dbReference type="SAM" id="Phobius"/>
    </source>
</evidence>
<dbReference type="AlphaFoldDB" id="A0A0F9GXI3"/>
<comment type="caution">
    <text evidence="2">The sequence shown here is derived from an EMBL/GenBank/DDBJ whole genome shotgun (WGS) entry which is preliminary data.</text>
</comment>
<keyword evidence="1" id="KW-0812">Transmembrane</keyword>
<protein>
    <submittedName>
        <fullName evidence="2">Uncharacterized protein</fullName>
    </submittedName>
</protein>